<dbReference type="SUPFAM" id="SSF48576">
    <property type="entry name" value="Terpenoid synthases"/>
    <property type="match status" value="1"/>
</dbReference>
<keyword evidence="5" id="KW-1185">Reference proteome</keyword>
<dbReference type="InterPro" id="IPR036965">
    <property type="entry name" value="Terpene_synth_N_sf"/>
</dbReference>
<sequence length="153" mass="17170">MTMSQCLHDLSSFSSSLSAKTIRAQKAEDALKFPYNATLERLEHRRNMKHYGRDNIRILMNLSWNVKESISCCSEDVEILYSAIHSTICALGPLVLSAIYFVGPKLSKEIVRSPVFCNLFKLMSTSGRLLNDIQTFKGIKGGKIECCVNTDES</sequence>
<evidence type="ECO:0000256" key="3">
    <source>
        <dbReference type="ARBA" id="ARBA00023239"/>
    </source>
</evidence>
<dbReference type="InterPro" id="IPR050148">
    <property type="entry name" value="Terpene_synthase-like"/>
</dbReference>
<proteinExistence type="predicted"/>
<keyword evidence="2" id="KW-0460">Magnesium</keyword>
<evidence type="ECO:0000256" key="1">
    <source>
        <dbReference type="ARBA" id="ARBA00001946"/>
    </source>
</evidence>
<evidence type="ECO:0000313" key="5">
    <source>
        <dbReference type="Proteomes" id="UP001064489"/>
    </source>
</evidence>
<organism evidence="4 5">
    <name type="scientific">Acer negundo</name>
    <name type="common">Box elder</name>
    <dbReference type="NCBI Taxonomy" id="4023"/>
    <lineage>
        <taxon>Eukaryota</taxon>
        <taxon>Viridiplantae</taxon>
        <taxon>Streptophyta</taxon>
        <taxon>Embryophyta</taxon>
        <taxon>Tracheophyta</taxon>
        <taxon>Spermatophyta</taxon>
        <taxon>Magnoliopsida</taxon>
        <taxon>eudicotyledons</taxon>
        <taxon>Gunneridae</taxon>
        <taxon>Pentapetalae</taxon>
        <taxon>rosids</taxon>
        <taxon>malvids</taxon>
        <taxon>Sapindales</taxon>
        <taxon>Sapindaceae</taxon>
        <taxon>Hippocastanoideae</taxon>
        <taxon>Acereae</taxon>
        <taxon>Acer</taxon>
    </lineage>
</organism>
<reference evidence="4" key="1">
    <citation type="journal article" date="2022" name="Plant J.">
        <title>Strategies of tolerance reflected in two North American maple genomes.</title>
        <authorList>
            <person name="McEvoy S.L."/>
            <person name="Sezen U.U."/>
            <person name="Trouern-Trend A."/>
            <person name="McMahon S.M."/>
            <person name="Schaberg P.G."/>
            <person name="Yang J."/>
            <person name="Wegrzyn J.L."/>
            <person name="Swenson N.G."/>
        </authorList>
    </citation>
    <scope>NUCLEOTIDE SEQUENCE</scope>
    <source>
        <strain evidence="4">91603</strain>
    </source>
</reference>
<dbReference type="Gene3D" id="1.50.10.130">
    <property type="entry name" value="Terpene synthase, N-terminal domain"/>
    <property type="match status" value="1"/>
</dbReference>
<dbReference type="PANTHER" id="PTHR31739:SF3">
    <property type="entry name" value="ENT-KAUR-16-ENE SYNTHASE, CHLOROPLASTIC"/>
    <property type="match status" value="1"/>
</dbReference>
<dbReference type="PANTHER" id="PTHR31739">
    <property type="entry name" value="ENT-COPALYL DIPHOSPHATE SYNTHASE, CHLOROPLASTIC"/>
    <property type="match status" value="1"/>
</dbReference>
<dbReference type="Pfam" id="PF19086">
    <property type="entry name" value="Terpene_syn_C_2"/>
    <property type="match status" value="1"/>
</dbReference>
<comment type="cofactor">
    <cofactor evidence="1">
        <name>Mg(2+)</name>
        <dbReference type="ChEBI" id="CHEBI:18420"/>
    </cofactor>
</comment>
<dbReference type="GO" id="GO:0009507">
    <property type="term" value="C:chloroplast"/>
    <property type="evidence" value="ECO:0007669"/>
    <property type="project" value="TreeGrafter"/>
</dbReference>
<dbReference type="AlphaFoldDB" id="A0AAD5IFX3"/>
<dbReference type="GO" id="GO:0000287">
    <property type="term" value="F:magnesium ion binding"/>
    <property type="evidence" value="ECO:0007669"/>
    <property type="project" value="TreeGrafter"/>
</dbReference>
<dbReference type="InterPro" id="IPR008949">
    <property type="entry name" value="Isoprenoid_synthase_dom_sf"/>
</dbReference>
<comment type="caution">
    <text evidence="4">The sequence shown here is derived from an EMBL/GenBank/DDBJ whole genome shotgun (WGS) entry which is preliminary data.</text>
</comment>
<keyword evidence="3" id="KW-0456">Lyase</keyword>
<dbReference type="Gene3D" id="1.10.600.10">
    <property type="entry name" value="Farnesyl Diphosphate Synthase"/>
    <property type="match status" value="1"/>
</dbReference>
<accession>A0AAD5IFX3</accession>
<name>A0AAD5IFX3_ACENE</name>
<evidence type="ECO:0000313" key="4">
    <source>
        <dbReference type="EMBL" id="KAI9162143.1"/>
    </source>
</evidence>
<dbReference type="Proteomes" id="UP001064489">
    <property type="component" value="Chromosome 2"/>
</dbReference>
<dbReference type="EMBL" id="JAJSOW010000106">
    <property type="protein sequence ID" value="KAI9162143.1"/>
    <property type="molecule type" value="Genomic_DNA"/>
</dbReference>
<dbReference type="GO" id="GO:0009686">
    <property type="term" value="P:gibberellin biosynthetic process"/>
    <property type="evidence" value="ECO:0007669"/>
    <property type="project" value="TreeGrafter"/>
</dbReference>
<reference evidence="4" key="2">
    <citation type="submission" date="2023-02" db="EMBL/GenBank/DDBJ databases">
        <authorList>
            <person name="Swenson N.G."/>
            <person name="Wegrzyn J.L."/>
            <person name="Mcevoy S.L."/>
        </authorList>
    </citation>
    <scope>NUCLEOTIDE SEQUENCE</scope>
    <source>
        <strain evidence="4">91603</strain>
        <tissue evidence="4">Leaf</tissue>
    </source>
</reference>
<gene>
    <name evidence="4" type="ORF">LWI28_024274</name>
</gene>
<protein>
    <submittedName>
        <fullName evidence="4">Uncharacterized protein</fullName>
    </submittedName>
</protein>
<evidence type="ECO:0000256" key="2">
    <source>
        <dbReference type="ARBA" id="ARBA00022842"/>
    </source>
</evidence>
<dbReference type="GO" id="GO:0010333">
    <property type="term" value="F:terpene synthase activity"/>
    <property type="evidence" value="ECO:0007669"/>
    <property type="project" value="InterPro"/>
</dbReference>